<dbReference type="Pfam" id="PF00691">
    <property type="entry name" value="OmpA"/>
    <property type="match status" value="1"/>
</dbReference>
<dbReference type="InterPro" id="IPR006665">
    <property type="entry name" value="OmpA-like"/>
</dbReference>
<evidence type="ECO:0000313" key="9">
    <source>
        <dbReference type="Proteomes" id="UP000194003"/>
    </source>
</evidence>
<sequence length="326" mass="34248">MKKHLNRALMMAAALAVSGLAANAAQAEGMGAPVAGHHSFGGWEQWHPQVGPTALSAAGTQVYFSMGDDKDSDMDGVFDRLDKCPGTKYGVKVDATGCPMDSDMDGVPDMDDKCPGTPYGAKVNSVGCELDSDGDGVVDSKDKCPGTMYGAKVDAKGCELDDDMDGVVNSKDKCPGTIYGAKVDAKGCELDDDMDGVVNSKDKCPGTPKGAKVDAQGCWKIDGVMFDSDKAVIKSEFAGMLDKVAAMLIRGDLMVEIQGHTDSRASETYNMKLSSKRAQAVMEYLVSKGVSAGKLTAKGYGESNPVASNMNKAGRALNRRVVLDVK</sequence>
<dbReference type="PROSITE" id="PS51123">
    <property type="entry name" value="OMPA_2"/>
    <property type="match status" value="1"/>
</dbReference>
<organism evidence="8 9">
    <name type="scientific">Magnetofaba australis IT-1</name>
    <dbReference type="NCBI Taxonomy" id="1434232"/>
    <lineage>
        <taxon>Bacteria</taxon>
        <taxon>Pseudomonadati</taxon>
        <taxon>Pseudomonadota</taxon>
        <taxon>Magnetococcia</taxon>
        <taxon>Magnetococcales</taxon>
        <taxon>Magnetococcaceae</taxon>
        <taxon>Magnetofaba</taxon>
    </lineage>
</organism>
<keyword evidence="4" id="KW-0998">Cell outer membrane</keyword>
<dbReference type="CDD" id="cd07185">
    <property type="entry name" value="OmpA_C-like"/>
    <property type="match status" value="1"/>
</dbReference>
<keyword evidence="9" id="KW-1185">Reference proteome</keyword>
<protein>
    <submittedName>
        <fullName evidence="8">Putative OmpA/MotB domain-containing protein</fullName>
    </submittedName>
</protein>
<reference evidence="8 9" key="1">
    <citation type="journal article" date="2016" name="BMC Genomics">
        <title>Combined genomic and structural analyses of a cultured magnetotactic bacterium reveals its niche adaptation to a dynamic environment.</title>
        <authorList>
            <person name="Araujo A.C."/>
            <person name="Morillo V."/>
            <person name="Cypriano J."/>
            <person name="Teixeira L.C."/>
            <person name="Leao P."/>
            <person name="Lyra S."/>
            <person name="Almeida L.G."/>
            <person name="Bazylinski D.A."/>
            <person name="Vasconcellos A.T."/>
            <person name="Abreu F."/>
            <person name="Lins U."/>
        </authorList>
    </citation>
    <scope>NUCLEOTIDE SEQUENCE [LARGE SCALE GENOMIC DNA]</scope>
    <source>
        <strain evidence="8 9">IT-1</strain>
    </source>
</reference>
<dbReference type="Proteomes" id="UP000194003">
    <property type="component" value="Unassembled WGS sequence"/>
</dbReference>
<gene>
    <name evidence="8" type="ORF">MAIT1_03333</name>
</gene>
<dbReference type="SUPFAM" id="SSF103647">
    <property type="entry name" value="TSP type-3 repeat"/>
    <property type="match status" value="2"/>
</dbReference>
<keyword evidence="2 6" id="KW-0732">Signal</keyword>
<feature type="signal peptide" evidence="6">
    <location>
        <begin position="1"/>
        <end position="27"/>
    </location>
</feature>
<accession>A0A1Y2K919</accession>
<keyword evidence="3 5" id="KW-0472">Membrane</keyword>
<name>A0A1Y2K919_9PROT</name>
<dbReference type="Gene3D" id="4.10.1080.10">
    <property type="entry name" value="TSP type-3 repeat"/>
    <property type="match status" value="1"/>
</dbReference>
<comment type="subcellular location">
    <subcellularLocation>
        <location evidence="1">Cell outer membrane</location>
    </subcellularLocation>
</comment>
<evidence type="ECO:0000256" key="2">
    <source>
        <dbReference type="ARBA" id="ARBA00022729"/>
    </source>
</evidence>
<proteinExistence type="predicted"/>
<dbReference type="RefSeq" id="WP_085441809.1">
    <property type="nucleotide sequence ID" value="NZ_LVJN01000018.1"/>
</dbReference>
<feature type="chain" id="PRO_5012237603" evidence="6">
    <location>
        <begin position="28"/>
        <end position="326"/>
    </location>
</feature>
<dbReference type="AlphaFoldDB" id="A0A1Y2K919"/>
<evidence type="ECO:0000256" key="4">
    <source>
        <dbReference type="ARBA" id="ARBA00023237"/>
    </source>
</evidence>
<dbReference type="SUPFAM" id="SSF103088">
    <property type="entry name" value="OmpA-like"/>
    <property type="match status" value="1"/>
</dbReference>
<dbReference type="InterPro" id="IPR003367">
    <property type="entry name" value="Thrombospondin_3-like_rpt"/>
</dbReference>
<dbReference type="InterPro" id="IPR006664">
    <property type="entry name" value="OMP_bac"/>
</dbReference>
<dbReference type="GO" id="GO:0005509">
    <property type="term" value="F:calcium ion binding"/>
    <property type="evidence" value="ECO:0007669"/>
    <property type="project" value="InterPro"/>
</dbReference>
<dbReference type="PANTHER" id="PTHR30329">
    <property type="entry name" value="STATOR ELEMENT OF FLAGELLAR MOTOR COMPLEX"/>
    <property type="match status" value="1"/>
</dbReference>
<dbReference type="InterPro" id="IPR036737">
    <property type="entry name" value="OmpA-like_sf"/>
</dbReference>
<dbReference type="InterPro" id="IPR050330">
    <property type="entry name" value="Bact_OuterMem_StrucFunc"/>
</dbReference>
<dbReference type="OrthoDB" id="9814546at2"/>
<dbReference type="PRINTS" id="PR01021">
    <property type="entry name" value="OMPADOMAIN"/>
</dbReference>
<evidence type="ECO:0000256" key="1">
    <source>
        <dbReference type="ARBA" id="ARBA00004442"/>
    </source>
</evidence>
<dbReference type="EMBL" id="LVJN01000018">
    <property type="protein sequence ID" value="OSM05176.1"/>
    <property type="molecule type" value="Genomic_DNA"/>
</dbReference>
<dbReference type="GO" id="GO:0009279">
    <property type="term" value="C:cell outer membrane"/>
    <property type="evidence" value="ECO:0007669"/>
    <property type="project" value="UniProtKB-SubCell"/>
</dbReference>
<evidence type="ECO:0000259" key="7">
    <source>
        <dbReference type="PROSITE" id="PS51123"/>
    </source>
</evidence>
<dbReference type="STRING" id="1434232.MAIT1_03333"/>
<dbReference type="PRINTS" id="PR01023">
    <property type="entry name" value="NAFLGMOTY"/>
</dbReference>
<dbReference type="InterPro" id="IPR028974">
    <property type="entry name" value="TSP_type-3_rpt"/>
</dbReference>
<dbReference type="PANTHER" id="PTHR30329:SF21">
    <property type="entry name" value="LIPOPROTEIN YIAD-RELATED"/>
    <property type="match status" value="1"/>
</dbReference>
<evidence type="ECO:0000313" key="8">
    <source>
        <dbReference type="EMBL" id="OSM05176.1"/>
    </source>
</evidence>
<dbReference type="GO" id="GO:0007155">
    <property type="term" value="P:cell adhesion"/>
    <property type="evidence" value="ECO:0007669"/>
    <property type="project" value="InterPro"/>
</dbReference>
<evidence type="ECO:0000256" key="6">
    <source>
        <dbReference type="SAM" id="SignalP"/>
    </source>
</evidence>
<evidence type="ECO:0000256" key="3">
    <source>
        <dbReference type="ARBA" id="ARBA00023136"/>
    </source>
</evidence>
<dbReference type="Pfam" id="PF02412">
    <property type="entry name" value="TSP_3"/>
    <property type="match status" value="5"/>
</dbReference>
<comment type="caution">
    <text evidence="8">The sequence shown here is derived from an EMBL/GenBank/DDBJ whole genome shotgun (WGS) entry which is preliminary data.</text>
</comment>
<evidence type="ECO:0000256" key="5">
    <source>
        <dbReference type="PROSITE-ProRule" id="PRU00473"/>
    </source>
</evidence>
<dbReference type="Gene3D" id="3.30.1330.60">
    <property type="entry name" value="OmpA-like domain"/>
    <property type="match status" value="1"/>
</dbReference>
<feature type="domain" description="OmpA-like" evidence="7">
    <location>
        <begin position="213"/>
        <end position="326"/>
    </location>
</feature>